<dbReference type="AlphaFoldDB" id="A0A5F2BGZ6"/>
<protein>
    <submittedName>
        <fullName evidence="2">Uncharacterized protein</fullName>
    </submittedName>
</protein>
<feature type="region of interest" description="Disordered" evidence="1">
    <location>
        <begin position="33"/>
        <end position="58"/>
    </location>
</feature>
<comment type="caution">
    <text evidence="2">The sequence shown here is derived from an EMBL/GenBank/DDBJ whole genome shotgun (WGS) entry which is preliminary data.</text>
</comment>
<proteinExistence type="predicted"/>
<dbReference type="RefSeq" id="WP_135670505.1">
    <property type="nucleotide sequence ID" value="NZ_RQGN01000042.1"/>
</dbReference>
<feature type="compositionally biased region" description="Low complexity" evidence="1">
    <location>
        <begin position="100"/>
        <end position="110"/>
    </location>
</feature>
<dbReference type="NCBIfam" id="NF047771">
    <property type="entry name" value="LIC_11490_fam"/>
    <property type="match status" value="1"/>
</dbReference>
<reference evidence="2 3" key="1">
    <citation type="journal article" date="2019" name="PLoS Negl. Trop. Dis.">
        <title>Revisiting the worldwide diversity of Leptospira species in the environment.</title>
        <authorList>
            <person name="Vincent A.T."/>
            <person name="Schiettekatte O."/>
            <person name="Bourhy P."/>
            <person name="Veyrier F.J."/>
            <person name="Picardeau M."/>
        </authorList>
    </citation>
    <scope>NUCLEOTIDE SEQUENCE [LARGE SCALE GENOMIC DNA]</scope>
    <source>
        <strain evidence="2 3">201702444</strain>
    </source>
</reference>
<feature type="compositionally biased region" description="Low complexity" evidence="1">
    <location>
        <begin position="125"/>
        <end position="135"/>
    </location>
</feature>
<accession>A0A5F2BGZ6</accession>
<evidence type="ECO:0000313" key="3">
    <source>
        <dbReference type="Proteomes" id="UP000298429"/>
    </source>
</evidence>
<dbReference type="Proteomes" id="UP000298429">
    <property type="component" value="Unassembled WGS sequence"/>
</dbReference>
<organism evidence="2 3">
    <name type="scientific">Leptospira barantonii</name>
    <dbReference type="NCBI Taxonomy" id="2023184"/>
    <lineage>
        <taxon>Bacteria</taxon>
        <taxon>Pseudomonadati</taxon>
        <taxon>Spirochaetota</taxon>
        <taxon>Spirochaetia</taxon>
        <taxon>Leptospirales</taxon>
        <taxon>Leptospiraceae</taxon>
        <taxon>Leptospira</taxon>
    </lineage>
</organism>
<name>A0A5F2BGZ6_9LEPT</name>
<dbReference type="OrthoDB" id="340227at2"/>
<evidence type="ECO:0000256" key="1">
    <source>
        <dbReference type="SAM" id="MobiDB-lite"/>
    </source>
</evidence>
<gene>
    <name evidence="2" type="ORF">EHQ76_07900</name>
</gene>
<feature type="compositionally biased region" description="Polar residues" evidence="1">
    <location>
        <begin position="38"/>
        <end position="47"/>
    </location>
</feature>
<evidence type="ECO:0000313" key="2">
    <source>
        <dbReference type="EMBL" id="TGM04657.1"/>
    </source>
</evidence>
<feature type="compositionally biased region" description="Acidic residues" evidence="1">
    <location>
        <begin position="111"/>
        <end position="124"/>
    </location>
</feature>
<sequence length="273" mass="30786">MMLFIAIALILVGLLCFIYVSLNPNPFSGGDRFGLKSGSRSPRNAGSENEHLISRPNARKGAEILASSKRAPSLEQIEKQKHLESLFVEGRRIPKQNRPSESSSSYNTASEYEDVSSIEEEYSETEISSHSSHSGIEVLEESPKFSFAAEQKRPEEEVREIRFEIEGILYLDQGRELPYERLANKKEELGPDKLKGLKRVGPGKLNESRDSLCFEALNSSYKYSFSEIEKILFFDEGIVLIPSKANYPVPVFFTKETNHLKSYLENSSQTFSG</sequence>
<feature type="region of interest" description="Disordered" evidence="1">
    <location>
        <begin position="88"/>
        <end position="135"/>
    </location>
</feature>
<dbReference type="EMBL" id="RQGN01000042">
    <property type="protein sequence ID" value="TGM04657.1"/>
    <property type="molecule type" value="Genomic_DNA"/>
</dbReference>